<dbReference type="OMA" id="HYDNESQ"/>
<feature type="region of interest" description="Disordered" evidence="1">
    <location>
        <begin position="222"/>
        <end position="245"/>
    </location>
</feature>
<accession>A0A1M2VRK2</accession>
<proteinExistence type="predicted"/>
<name>A0A1M2VRK2_TRAPU</name>
<organism evidence="2 3">
    <name type="scientific">Trametes pubescens</name>
    <name type="common">White-rot fungus</name>
    <dbReference type="NCBI Taxonomy" id="154538"/>
    <lineage>
        <taxon>Eukaryota</taxon>
        <taxon>Fungi</taxon>
        <taxon>Dikarya</taxon>
        <taxon>Basidiomycota</taxon>
        <taxon>Agaricomycotina</taxon>
        <taxon>Agaricomycetes</taxon>
        <taxon>Polyporales</taxon>
        <taxon>Polyporaceae</taxon>
        <taxon>Trametes</taxon>
    </lineage>
</organism>
<comment type="caution">
    <text evidence="2">The sequence shown here is derived from an EMBL/GenBank/DDBJ whole genome shotgun (WGS) entry which is preliminary data.</text>
</comment>
<keyword evidence="3" id="KW-1185">Reference proteome</keyword>
<evidence type="ECO:0000313" key="3">
    <source>
        <dbReference type="Proteomes" id="UP000184267"/>
    </source>
</evidence>
<reference evidence="2 3" key="1">
    <citation type="submission" date="2016-10" db="EMBL/GenBank/DDBJ databases">
        <title>Genome sequence of the basidiomycete white-rot fungus Trametes pubescens.</title>
        <authorList>
            <person name="Makela M.R."/>
            <person name="Granchi Z."/>
            <person name="Peng M."/>
            <person name="De Vries R.P."/>
            <person name="Grigoriev I."/>
            <person name="Riley R."/>
            <person name="Hilden K."/>
        </authorList>
    </citation>
    <scope>NUCLEOTIDE SEQUENCE [LARGE SCALE GENOMIC DNA]</scope>
    <source>
        <strain evidence="2 3">FBCC735</strain>
    </source>
</reference>
<sequence>MASLFPQPCPELPEYGSLILKGPYHASAPVHLLLSHALANPDAKAILLTPNRASFKAALVDLNDEWLDHNSGHGRVASASRRTEIFYPPTLAHLRLLLSMLHEYDTMVHHEKTTLDVAPSLLVLHEISSYFDTASSETTVSAYLSVISSALALTNSWSPRHPGKASKLVVFDSGLTDLKLPILRPLSFEDQTHDIQRHRDALSVLLERYFEWRADAQVHEEARLAPGEDQTEDNEGEASPRVARSLSIQRCRGGEDGEGVVWHWTEVEHVRENSRPYTTFHWNEPES</sequence>
<evidence type="ECO:0000313" key="2">
    <source>
        <dbReference type="EMBL" id="OJT10198.1"/>
    </source>
</evidence>
<protein>
    <submittedName>
        <fullName evidence="2">Uncharacterized protein</fullName>
    </submittedName>
</protein>
<dbReference type="OrthoDB" id="3224367at2759"/>
<dbReference type="EMBL" id="MNAD01000803">
    <property type="protein sequence ID" value="OJT10198.1"/>
    <property type="molecule type" value="Genomic_DNA"/>
</dbReference>
<dbReference type="AlphaFoldDB" id="A0A1M2VRK2"/>
<evidence type="ECO:0000256" key="1">
    <source>
        <dbReference type="SAM" id="MobiDB-lite"/>
    </source>
</evidence>
<dbReference type="Proteomes" id="UP000184267">
    <property type="component" value="Unassembled WGS sequence"/>
</dbReference>
<dbReference type="STRING" id="154538.A0A1M2VRK2"/>
<gene>
    <name evidence="2" type="ORF">TRAPUB_13303</name>
</gene>